<evidence type="ECO:0000256" key="2">
    <source>
        <dbReference type="ARBA" id="ARBA00022803"/>
    </source>
</evidence>
<dbReference type="Pfam" id="PF13181">
    <property type="entry name" value="TPR_8"/>
    <property type="match status" value="1"/>
</dbReference>
<dbReference type="InterPro" id="IPR019734">
    <property type="entry name" value="TPR_rpt"/>
</dbReference>
<feature type="non-terminal residue" evidence="3">
    <location>
        <position position="281"/>
    </location>
</feature>
<dbReference type="Pfam" id="PF00515">
    <property type="entry name" value="TPR_1"/>
    <property type="match status" value="1"/>
</dbReference>
<dbReference type="SUPFAM" id="SSF48452">
    <property type="entry name" value="TPR-like"/>
    <property type="match status" value="2"/>
</dbReference>
<gene>
    <name evidence="3" type="ORF">S12H4_29760</name>
</gene>
<dbReference type="InterPro" id="IPR011990">
    <property type="entry name" value="TPR-like_helical_dom_sf"/>
</dbReference>
<accession>X1U8G8</accession>
<evidence type="ECO:0000256" key="1">
    <source>
        <dbReference type="ARBA" id="ARBA00022737"/>
    </source>
</evidence>
<dbReference type="Gene3D" id="1.25.40.10">
    <property type="entry name" value="Tetratricopeptide repeat domain"/>
    <property type="match status" value="3"/>
</dbReference>
<name>X1U8G8_9ZZZZ</name>
<reference evidence="3" key="1">
    <citation type="journal article" date="2014" name="Front. Microbiol.">
        <title>High frequency of phylogenetically diverse reductive dehalogenase-homologous genes in deep subseafloor sedimentary metagenomes.</title>
        <authorList>
            <person name="Kawai M."/>
            <person name="Futagami T."/>
            <person name="Toyoda A."/>
            <person name="Takaki Y."/>
            <person name="Nishi S."/>
            <person name="Hori S."/>
            <person name="Arai W."/>
            <person name="Tsubouchi T."/>
            <person name="Morono Y."/>
            <person name="Uchiyama I."/>
            <person name="Ito T."/>
            <person name="Fujiyama A."/>
            <person name="Inagaki F."/>
            <person name="Takami H."/>
        </authorList>
    </citation>
    <scope>NUCLEOTIDE SEQUENCE</scope>
    <source>
        <strain evidence="3">Expedition CK06-06</strain>
    </source>
</reference>
<dbReference type="PROSITE" id="PS50005">
    <property type="entry name" value="TPR"/>
    <property type="match status" value="3"/>
</dbReference>
<sequence length="281" mass="31029">NGQLEKTIQQYELLKSEYPDDISTLVTLGQLYIAAAKYFDAAETFNTAILMHPDNFHTDEPEIDELVRDGQLHEALEQLDDLSTTEPHRADLLMRRADILAGLGATTDALAQYEDAVRLCPDFLEATIKLGTLYLQLDQDYQAAQQFNKAVEINDSIVDAYIGLATAHKLAGNTTDALATLSLAGAIQPNSSLLFAETATLHFKAGLRENLPYARADEQTNLTQHVIEAHRVQIASRPQNPDLHYRLGVLLLAAGRFDDAIPAFEAAVDINPLFSRARTKL</sequence>
<proteinExistence type="predicted"/>
<keyword evidence="1" id="KW-0677">Repeat</keyword>
<feature type="non-terminal residue" evidence="3">
    <location>
        <position position="1"/>
    </location>
</feature>
<dbReference type="InterPro" id="IPR051685">
    <property type="entry name" value="Ycf3/AcsC/BcsC/TPR_MFPF"/>
</dbReference>
<dbReference type="PROSITE" id="PS50293">
    <property type="entry name" value="TPR_REGION"/>
    <property type="match status" value="1"/>
</dbReference>
<dbReference type="PANTHER" id="PTHR44943">
    <property type="entry name" value="CELLULOSE SYNTHASE OPERON PROTEIN C"/>
    <property type="match status" value="1"/>
</dbReference>
<evidence type="ECO:0000313" key="3">
    <source>
        <dbReference type="EMBL" id="GAI99901.1"/>
    </source>
</evidence>
<dbReference type="EMBL" id="BARW01017195">
    <property type="protein sequence ID" value="GAI99901.1"/>
    <property type="molecule type" value="Genomic_DNA"/>
</dbReference>
<organism evidence="3">
    <name type="scientific">marine sediment metagenome</name>
    <dbReference type="NCBI Taxonomy" id="412755"/>
    <lineage>
        <taxon>unclassified sequences</taxon>
        <taxon>metagenomes</taxon>
        <taxon>ecological metagenomes</taxon>
    </lineage>
</organism>
<comment type="caution">
    <text evidence="3">The sequence shown here is derived from an EMBL/GenBank/DDBJ whole genome shotgun (WGS) entry which is preliminary data.</text>
</comment>
<dbReference type="PANTHER" id="PTHR44943:SF8">
    <property type="entry name" value="TPR REPEAT-CONTAINING PROTEIN MJ0263"/>
    <property type="match status" value="1"/>
</dbReference>
<keyword evidence="2" id="KW-0802">TPR repeat</keyword>
<dbReference type="Pfam" id="PF13432">
    <property type="entry name" value="TPR_16"/>
    <property type="match status" value="1"/>
</dbReference>
<dbReference type="SMART" id="SM00028">
    <property type="entry name" value="TPR"/>
    <property type="match status" value="5"/>
</dbReference>
<protein>
    <submittedName>
        <fullName evidence="3">Uncharacterized protein</fullName>
    </submittedName>
</protein>
<dbReference type="AlphaFoldDB" id="X1U8G8"/>